<dbReference type="InterPro" id="IPR036412">
    <property type="entry name" value="HAD-like_sf"/>
</dbReference>
<dbReference type="InterPro" id="IPR024196">
    <property type="entry name" value="NiFe_hyd_3_EhaR"/>
</dbReference>
<dbReference type="InterPro" id="IPR023214">
    <property type="entry name" value="HAD_sf"/>
</dbReference>
<evidence type="ECO:0000313" key="2">
    <source>
        <dbReference type="Proteomes" id="UP000070400"/>
    </source>
</evidence>
<name>A0A133V8Z7_9EURY</name>
<evidence type="ECO:0008006" key="3">
    <source>
        <dbReference type="Google" id="ProtNLM"/>
    </source>
</evidence>
<sequence>MNTKTLQDDRQKIFISDCEGPISKNDNAYELAVHFIPSGGKFFSLISKYDDVLADVVKKPGYRAGNTLKLIVPFLKAYGATEDKIWKYSAENILLVPGAKDTLQFVNTIMPSFIVSTSYKPYINALCHLTKFPQENTYCTELYIDKYVVTEKETEKLKKLRKEITNMSMIKIPKGADSLKDLPQGSRENVEKLNKIFWEKITKMDTGRAFQDVNPVGGEKKAEAVKDITGKLGGEIANVIYVGDSITDVEPMELVRENGGLAVSFNGNEYAIREAEIAVLADNTVVTSILANTFNQFRKEGVIQLAKNWNHSGLKKHCVDSRLVERVSELYPEKLPEVKIITDSNRKGLSEKSSDFRKSVRGKAIGNLG</sequence>
<evidence type="ECO:0000313" key="1">
    <source>
        <dbReference type="EMBL" id="KXB02885.1"/>
    </source>
</evidence>
<accession>A0A133V8Z7</accession>
<reference evidence="1 2" key="1">
    <citation type="journal article" date="2016" name="Sci. Rep.">
        <title>Metabolic traits of an uncultured archaeal lineage -MSBL1- from brine pools of the Red Sea.</title>
        <authorList>
            <person name="Mwirichia R."/>
            <person name="Alam I."/>
            <person name="Rashid M."/>
            <person name="Vinu M."/>
            <person name="Ba-Alawi W."/>
            <person name="Anthony Kamau A."/>
            <person name="Kamanda Ngugi D."/>
            <person name="Goker M."/>
            <person name="Klenk H.P."/>
            <person name="Bajic V."/>
            <person name="Stingl U."/>
        </authorList>
    </citation>
    <scope>NUCLEOTIDE SEQUENCE [LARGE SCALE GENOMIC DNA]</scope>
    <source>
        <strain evidence="1">SCGC-AAA261D19</strain>
    </source>
</reference>
<gene>
    <name evidence="1" type="ORF">AKJ43_00115</name>
</gene>
<dbReference type="SUPFAM" id="SSF56784">
    <property type="entry name" value="HAD-like"/>
    <property type="match status" value="1"/>
</dbReference>
<proteinExistence type="predicted"/>
<dbReference type="AlphaFoldDB" id="A0A133V8Z7"/>
<dbReference type="Proteomes" id="UP000070400">
    <property type="component" value="Unassembled WGS sequence"/>
</dbReference>
<comment type="caution">
    <text evidence="1">The sequence shown here is derived from an EMBL/GenBank/DDBJ whole genome shotgun (WGS) entry which is preliminary data.</text>
</comment>
<dbReference type="EMBL" id="LHXX01000001">
    <property type="protein sequence ID" value="KXB02885.1"/>
    <property type="molecule type" value="Genomic_DNA"/>
</dbReference>
<keyword evidence="2" id="KW-1185">Reference proteome</keyword>
<dbReference type="PIRSF" id="PIRSF019370">
    <property type="entry name" value="EhaR"/>
    <property type="match status" value="1"/>
</dbReference>
<dbReference type="Gene3D" id="1.10.3870.10">
    <property type="entry name" value="AF1437-like domain superfamily"/>
    <property type="match status" value="1"/>
</dbReference>
<organism evidence="1 2">
    <name type="scientific">candidate division MSBL1 archaeon SCGC-AAA261D19</name>
    <dbReference type="NCBI Taxonomy" id="1698273"/>
    <lineage>
        <taxon>Archaea</taxon>
        <taxon>Methanobacteriati</taxon>
        <taxon>Methanobacteriota</taxon>
        <taxon>candidate division MSBL1</taxon>
    </lineage>
</organism>
<protein>
    <recommendedName>
        <fullName evidence="3">Haloacid dehalogenase-like hydrolase</fullName>
    </recommendedName>
</protein>
<dbReference type="PATRIC" id="fig|1698273.3.peg.23"/>
<dbReference type="Gene3D" id="3.40.50.1000">
    <property type="entry name" value="HAD superfamily/HAD-like"/>
    <property type="match status" value="1"/>
</dbReference>